<keyword evidence="2" id="KW-1185">Reference proteome</keyword>
<proteinExistence type="predicted"/>
<evidence type="ECO:0008006" key="3">
    <source>
        <dbReference type="Google" id="ProtNLM"/>
    </source>
</evidence>
<dbReference type="RefSeq" id="WP_091840658.1">
    <property type="nucleotide sequence ID" value="NZ_FOAN01000009.1"/>
</dbReference>
<name>A0A1H7X5S8_9HYPH</name>
<dbReference type="InterPro" id="IPR038691">
    <property type="entry name" value="ComJ_sf"/>
</dbReference>
<sequence length="161" mass="18045">MTVLHTTELEIFADYFQFYLQDEAVDEDWGTFWTDETVERMLAVGDCSVGIATARNMNVPVVLSVHDEAPEADFGEWELVNECSFRVRSGQMMLIGCTEGAPQERARFSLAPGSYRLRVSYVGLDDLSDDGLEGDDFYRLQIWPGPFGETRTLKERAGAAG</sequence>
<protein>
    <recommendedName>
        <fullName evidence="3">Competence protein J (ComJ)</fullName>
    </recommendedName>
</protein>
<dbReference type="Gene3D" id="2.60.34.30">
    <property type="entry name" value="Competence, DNA-entry nuclease inhibitor, ComJ"/>
    <property type="match status" value="1"/>
</dbReference>
<reference evidence="2" key="1">
    <citation type="submission" date="2016-10" db="EMBL/GenBank/DDBJ databases">
        <authorList>
            <person name="Varghese N."/>
            <person name="Submissions S."/>
        </authorList>
    </citation>
    <scope>NUCLEOTIDE SEQUENCE [LARGE SCALE GENOMIC DNA]</scope>
    <source>
        <strain evidence="2">LMG 26383,CCUG 61248,R- 45681</strain>
    </source>
</reference>
<organism evidence="1 2">
    <name type="scientific">Bosea lupini</name>
    <dbReference type="NCBI Taxonomy" id="1036779"/>
    <lineage>
        <taxon>Bacteria</taxon>
        <taxon>Pseudomonadati</taxon>
        <taxon>Pseudomonadota</taxon>
        <taxon>Alphaproteobacteria</taxon>
        <taxon>Hyphomicrobiales</taxon>
        <taxon>Boseaceae</taxon>
        <taxon>Bosea</taxon>
    </lineage>
</organism>
<accession>A0A1H7X5S8</accession>
<dbReference type="EMBL" id="FOAN01000009">
    <property type="protein sequence ID" value="SEM29031.1"/>
    <property type="molecule type" value="Genomic_DNA"/>
</dbReference>
<evidence type="ECO:0000313" key="1">
    <source>
        <dbReference type="EMBL" id="SEM29031.1"/>
    </source>
</evidence>
<dbReference type="AlphaFoldDB" id="A0A1H7X5S8"/>
<evidence type="ECO:0000313" key="2">
    <source>
        <dbReference type="Proteomes" id="UP000199664"/>
    </source>
</evidence>
<gene>
    <name evidence="1" type="ORF">SAMN04515666_109182</name>
</gene>
<dbReference type="OrthoDB" id="280156at2"/>
<dbReference type="Proteomes" id="UP000199664">
    <property type="component" value="Unassembled WGS sequence"/>
</dbReference>